<keyword evidence="7" id="KW-1185">Reference proteome</keyword>
<dbReference type="SUPFAM" id="SSF53067">
    <property type="entry name" value="Actin-like ATPase domain"/>
    <property type="match status" value="1"/>
</dbReference>
<dbReference type="InterPro" id="IPR043129">
    <property type="entry name" value="ATPase_NBD"/>
</dbReference>
<dbReference type="InterPro" id="IPR018484">
    <property type="entry name" value="FGGY_N"/>
</dbReference>
<gene>
    <name evidence="6" type="ORF">SAMN04490244_10832</name>
</gene>
<keyword evidence="2" id="KW-0808">Transferase</keyword>
<dbReference type="PANTHER" id="PTHR43095:SF5">
    <property type="entry name" value="XYLULOSE KINASE"/>
    <property type="match status" value="1"/>
</dbReference>
<dbReference type="AlphaFoldDB" id="A0A1H9VS00"/>
<evidence type="ECO:0000256" key="3">
    <source>
        <dbReference type="ARBA" id="ARBA00022777"/>
    </source>
</evidence>
<evidence type="ECO:0000313" key="6">
    <source>
        <dbReference type="EMBL" id="SES24167.1"/>
    </source>
</evidence>
<dbReference type="GO" id="GO:0016301">
    <property type="term" value="F:kinase activity"/>
    <property type="evidence" value="ECO:0007669"/>
    <property type="project" value="UniProtKB-KW"/>
</dbReference>
<evidence type="ECO:0000256" key="2">
    <source>
        <dbReference type="ARBA" id="ARBA00022679"/>
    </source>
</evidence>
<keyword evidence="3 6" id="KW-0418">Kinase</keyword>
<accession>A0A1H9VS00</accession>
<dbReference type="InterPro" id="IPR050406">
    <property type="entry name" value="FGGY_Carb_Kinase"/>
</dbReference>
<dbReference type="Pfam" id="PF21546">
    <property type="entry name" value="FGGY_C_2"/>
    <property type="match status" value="1"/>
</dbReference>
<organism evidence="6 7">
    <name type="scientific">Tranquillimonas rosea</name>
    <dbReference type="NCBI Taxonomy" id="641238"/>
    <lineage>
        <taxon>Bacteria</taxon>
        <taxon>Pseudomonadati</taxon>
        <taxon>Pseudomonadota</taxon>
        <taxon>Alphaproteobacteria</taxon>
        <taxon>Rhodobacterales</taxon>
        <taxon>Roseobacteraceae</taxon>
        <taxon>Tranquillimonas</taxon>
    </lineage>
</organism>
<reference evidence="6 7" key="1">
    <citation type="submission" date="2016-10" db="EMBL/GenBank/DDBJ databases">
        <authorList>
            <person name="de Groot N.N."/>
        </authorList>
    </citation>
    <scope>NUCLEOTIDE SEQUENCE [LARGE SCALE GENOMIC DNA]</scope>
    <source>
        <strain evidence="6 7">DSM 23042</strain>
    </source>
</reference>
<evidence type="ECO:0000259" key="4">
    <source>
        <dbReference type="Pfam" id="PF00370"/>
    </source>
</evidence>
<dbReference type="InterPro" id="IPR049382">
    <property type="entry name" value="FGGY_C_2"/>
</dbReference>
<dbReference type="GO" id="GO:0005975">
    <property type="term" value="P:carbohydrate metabolic process"/>
    <property type="evidence" value="ECO:0007669"/>
    <property type="project" value="InterPro"/>
</dbReference>
<protein>
    <submittedName>
        <fullName evidence="6">Sugar (Pentulose or hexulose) kinase</fullName>
    </submittedName>
</protein>
<sequence>MIVAVLDIGKTNLKVALVDPETGREIEVRKQANIVLPGPPYPHFDTEGQWTFLTGALKELAAQHAVDAVSITTHGASAALVDAEGALVLPVLDYEHDGPDATAAGYDAVRPTFEESGTPRLGAGLNLGAQLYWMWEAFPETRRTRHILTLPQYWAWRLTGVAASEASSLGCHTDLWTPREARPSTLVRRMGWDELLPDLRRADDVLGPVSPDVARLTGLPPETPVLCGIHDSNASLYPHLRARSGAFSVVSTGTWVVSMAVGGAAVALNPARDTLINVSATGEAVPSARFMGGREYERIRPNTDAPPDPADVRAVLRDRIHLLPAVEPGSGPFQGRAHGWRATPATDGQRSVALAHYLAMMTETCLSMIGAAGPIVVEGPFAANEAYLRMLAAAAGRPVEALTGSVTGTSVGAAMLALGPDGQGPAAQPERVLPDETLAAHARDWCAAVASSTARAVAGEAG</sequence>
<proteinExistence type="inferred from homology"/>
<evidence type="ECO:0000256" key="1">
    <source>
        <dbReference type="ARBA" id="ARBA00009156"/>
    </source>
</evidence>
<evidence type="ECO:0000259" key="5">
    <source>
        <dbReference type="Pfam" id="PF21546"/>
    </source>
</evidence>
<name>A0A1H9VS00_9RHOB</name>
<dbReference type="Pfam" id="PF00370">
    <property type="entry name" value="FGGY_N"/>
    <property type="match status" value="1"/>
</dbReference>
<dbReference type="OrthoDB" id="9786272at2"/>
<dbReference type="PANTHER" id="PTHR43095">
    <property type="entry name" value="SUGAR KINASE"/>
    <property type="match status" value="1"/>
</dbReference>
<feature type="domain" description="Carbohydrate kinase FGGY C-terminal" evidence="5">
    <location>
        <begin position="245"/>
        <end position="417"/>
    </location>
</feature>
<dbReference type="CDD" id="cd07772">
    <property type="entry name" value="ASKHA_NBD_FGGY_NaCK-like"/>
    <property type="match status" value="1"/>
</dbReference>
<evidence type="ECO:0000313" key="7">
    <source>
        <dbReference type="Proteomes" id="UP000198885"/>
    </source>
</evidence>
<dbReference type="Proteomes" id="UP000198885">
    <property type="component" value="Unassembled WGS sequence"/>
</dbReference>
<dbReference type="RefSeq" id="WP_092694595.1">
    <property type="nucleotide sequence ID" value="NZ_FOGU01000008.1"/>
</dbReference>
<dbReference type="Gene3D" id="3.30.420.40">
    <property type="match status" value="2"/>
</dbReference>
<comment type="similarity">
    <text evidence="1">Belongs to the FGGY kinase family.</text>
</comment>
<dbReference type="STRING" id="641238.SAMN04490244_10832"/>
<feature type="domain" description="Carbohydrate kinase FGGY N-terminal" evidence="4">
    <location>
        <begin position="3"/>
        <end position="236"/>
    </location>
</feature>
<dbReference type="EMBL" id="FOGU01000008">
    <property type="protein sequence ID" value="SES24167.1"/>
    <property type="molecule type" value="Genomic_DNA"/>
</dbReference>